<proteinExistence type="predicted"/>
<gene>
    <name evidence="2" type="ORF">NCTC129_05690</name>
</gene>
<evidence type="ECO:0000313" key="2">
    <source>
        <dbReference type="EMBL" id="VDZ99382.1"/>
    </source>
</evidence>
<evidence type="ECO:0000313" key="3">
    <source>
        <dbReference type="Proteomes" id="UP000282086"/>
    </source>
</evidence>
<organism evidence="2 3">
    <name type="scientific">Salmonella enterica I</name>
    <dbReference type="NCBI Taxonomy" id="59201"/>
    <lineage>
        <taxon>Bacteria</taxon>
        <taxon>Pseudomonadati</taxon>
        <taxon>Pseudomonadota</taxon>
        <taxon>Gammaproteobacteria</taxon>
        <taxon>Enterobacterales</taxon>
        <taxon>Enterobacteriaceae</taxon>
        <taxon>Salmonella</taxon>
    </lineage>
</organism>
<reference evidence="2 3" key="1">
    <citation type="submission" date="2018-12" db="EMBL/GenBank/DDBJ databases">
        <authorList>
            <consortium name="Pathogen Informatics"/>
        </authorList>
    </citation>
    <scope>NUCLEOTIDE SEQUENCE [LARGE SCALE GENOMIC DNA]</scope>
    <source>
        <strain evidence="2 3">NCTC129</strain>
    </source>
</reference>
<dbReference type="EMBL" id="LR134140">
    <property type="protein sequence ID" value="VDZ99382.1"/>
    <property type="molecule type" value="Genomic_DNA"/>
</dbReference>
<accession>A0A447N835</accession>
<dbReference type="AlphaFoldDB" id="A0A447N835"/>
<protein>
    <submittedName>
        <fullName evidence="2">Uncharacterized protein</fullName>
    </submittedName>
</protein>
<feature type="transmembrane region" description="Helical" evidence="1">
    <location>
        <begin position="20"/>
        <end position="41"/>
    </location>
</feature>
<dbReference type="Proteomes" id="UP000282086">
    <property type="component" value="Chromosome"/>
</dbReference>
<sequence length="45" mass="5138">MPFWKLVNLVVIICNQAVGAYILMQICYLLINSVLCIYLMVSLSM</sequence>
<name>A0A447N835_SALET</name>
<keyword evidence="1" id="KW-0812">Transmembrane</keyword>
<keyword evidence="1" id="KW-1133">Transmembrane helix</keyword>
<evidence type="ECO:0000256" key="1">
    <source>
        <dbReference type="SAM" id="Phobius"/>
    </source>
</evidence>
<keyword evidence="1" id="KW-0472">Membrane</keyword>